<reference evidence="2" key="2">
    <citation type="journal article" date="2019" name="IMA Fungus">
        <title>Genome sequencing and comparison of five Tilletia species to identify candidate genes for the detection of regulated species infecting wheat.</title>
        <authorList>
            <person name="Nguyen H.D.T."/>
            <person name="Sultana T."/>
            <person name="Kesanakurti P."/>
            <person name="Hambleton S."/>
        </authorList>
    </citation>
    <scope>NUCLEOTIDE SEQUENCE</scope>
    <source>
        <strain evidence="2">DAOMC 236426</strain>
    </source>
</reference>
<accession>A0A8X7MJM3</accession>
<dbReference type="GO" id="GO:0006313">
    <property type="term" value="P:DNA transposition"/>
    <property type="evidence" value="ECO:0007669"/>
    <property type="project" value="InterPro"/>
</dbReference>
<evidence type="ECO:0000313" key="2">
    <source>
        <dbReference type="EMBL" id="KAE8238240.1"/>
    </source>
</evidence>
<sequence length="353" mass="39798">MATTRSKTRQSPLSPSKRGKIVALARFLPSSAVAREEGVHPSTVSRIVAKDALHNTRKDLPRSGRPRKLTERSERLLRRWVLGNRRMTVKQTLGELQQLGIKICASTLNNYLSKQGLRKRVMQLKPFITPAQQSKRLTYAVKHADRDWRDVIFCDEATIKTNGAVRRWVWRKRGEEWTPDCMGPRFKAADKSVHVWAAIWGDGFSELLRLDTSESTSARGGFNSELYADQVLKGPLWTIKTTMELDDRTPWLLHDGSPVHTGGPAAAVIEDEGWQVLDHPPNSPDLNVIENAWAILKHELAMLPRRPTNPDALFEAAAEIWETISGEYVQALVDSMPRRLEAVRIAKGGATKY</sequence>
<dbReference type="Proteomes" id="UP000077684">
    <property type="component" value="Unassembled WGS sequence"/>
</dbReference>
<proteinExistence type="predicted"/>
<gene>
    <name evidence="2" type="ORF">A4X06_0g8920</name>
</gene>
<evidence type="ECO:0000313" key="3">
    <source>
        <dbReference type="Proteomes" id="UP000077684"/>
    </source>
</evidence>
<dbReference type="InterPro" id="IPR009057">
    <property type="entry name" value="Homeodomain-like_sf"/>
</dbReference>
<dbReference type="InterPro" id="IPR002492">
    <property type="entry name" value="Transposase_Tc1-like"/>
</dbReference>
<name>A0A8X7MJM3_9BASI</name>
<dbReference type="PANTHER" id="PTHR46068">
    <property type="entry name" value="PROTEIN CBG27172"/>
    <property type="match status" value="1"/>
</dbReference>
<dbReference type="PANTHER" id="PTHR46068:SF1">
    <property type="entry name" value="TRANSPOSASE IS30-LIKE HTH DOMAIN-CONTAINING PROTEIN"/>
    <property type="match status" value="1"/>
</dbReference>
<keyword evidence="3" id="KW-1185">Reference proteome</keyword>
<dbReference type="AlphaFoldDB" id="A0A8X7MJM3"/>
<dbReference type="GO" id="GO:0015074">
    <property type="term" value="P:DNA integration"/>
    <property type="evidence" value="ECO:0007669"/>
    <property type="project" value="InterPro"/>
</dbReference>
<dbReference type="GO" id="GO:0003677">
    <property type="term" value="F:DNA binding"/>
    <property type="evidence" value="ECO:0007669"/>
    <property type="project" value="InterPro"/>
</dbReference>
<feature type="domain" description="Transposase Tc1-like" evidence="1">
    <location>
        <begin position="76"/>
        <end position="145"/>
    </location>
</feature>
<dbReference type="Gene3D" id="3.30.420.10">
    <property type="entry name" value="Ribonuclease H-like superfamily/Ribonuclease H"/>
    <property type="match status" value="1"/>
</dbReference>
<dbReference type="InterPro" id="IPR036397">
    <property type="entry name" value="RNaseH_sf"/>
</dbReference>
<dbReference type="SUPFAM" id="SSF46689">
    <property type="entry name" value="Homeodomain-like"/>
    <property type="match status" value="1"/>
</dbReference>
<evidence type="ECO:0000259" key="1">
    <source>
        <dbReference type="Pfam" id="PF01498"/>
    </source>
</evidence>
<protein>
    <recommendedName>
        <fullName evidence="1">Transposase Tc1-like domain-containing protein</fullName>
    </recommendedName>
</protein>
<dbReference type="EMBL" id="LWDE02002210">
    <property type="protein sequence ID" value="KAE8238240.1"/>
    <property type="molecule type" value="Genomic_DNA"/>
</dbReference>
<comment type="caution">
    <text evidence="2">The sequence shown here is derived from an EMBL/GenBank/DDBJ whole genome shotgun (WGS) entry which is preliminary data.</text>
</comment>
<dbReference type="Pfam" id="PF01498">
    <property type="entry name" value="HTH_Tnp_Tc3_2"/>
    <property type="match status" value="1"/>
</dbReference>
<reference evidence="2" key="1">
    <citation type="submission" date="2016-04" db="EMBL/GenBank/DDBJ databases">
        <authorList>
            <person name="Nguyen H.D."/>
            <person name="Samba Siva P."/>
            <person name="Cullis J."/>
            <person name="Levesque C.A."/>
            <person name="Hambleton S."/>
        </authorList>
    </citation>
    <scope>NUCLEOTIDE SEQUENCE</scope>
    <source>
        <strain evidence="2">DAOMC 236426</strain>
    </source>
</reference>
<organism evidence="2 3">
    <name type="scientific">Tilletia controversa</name>
    <name type="common">dwarf bunt fungus</name>
    <dbReference type="NCBI Taxonomy" id="13291"/>
    <lineage>
        <taxon>Eukaryota</taxon>
        <taxon>Fungi</taxon>
        <taxon>Dikarya</taxon>
        <taxon>Basidiomycota</taxon>
        <taxon>Ustilaginomycotina</taxon>
        <taxon>Exobasidiomycetes</taxon>
        <taxon>Tilletiales</taxon>
        <taxon>Tilletiaceae</taxon>
        <taxon>Tilletia</taxon>
    </lineage>
</organism>